<keyword evidence="3" id="KW-1185">Reference proteome</keyword>
<reference evidence="2" key="1">
    <citation type="journal article" date="2023" name="Int. J. Syst. Evol. Microbiol.">
        <title>Mesoterricola silvestris gen. nov., sp. nov., Mesoterricola sediminis sp. nov., Geothrix oryzae sp. nov., Geothrix edaphica sp. nov., Geothrix rubra sp. nov., and Geothrix limicola sp. nov., six novel members of Acidobacteriota isolated from soils.</title>
        <authorList>
            <person name="Itoh H."/>
            <person name="Sugisawa Y."/>
            <person name="Mise K."/>
            <person name="Xu Z."/>
            <person name="Kuniyasu M."/>
            <person name="Ushijima N."/>
            <person name="Kawano K."/>
            <person name="Kobayashi E."/>
            <person name="Shiratori Y."/>
            <person name="Masuda Y."/>
            <person name="Senoo K."/>
        </authorList>
    </citation>
    <scope>NUCLEOTIDE SEQUENCE</scope>
    <source>
        <strain evidence="2">W786</strain>
    </source>
</reference>
<dbReference type="RefSeq" id="WP_243335771.1">
    <property type="nucleotide sequence ID" value="NZ_AP027081.1"/>
</dbReference>
<name>A0AA48GW72_9BACT</name>
<evidence type="ECO:0000256" key="1">
    <source>
        <dbReference type="SAM" id="MobiDB-lite"/>
    </source>
</evidence>
<evidence type="ECO:0000313" key="3">
    <source>
        <dbReference type="Proteomes" id="UP001228113"/>
    </source>
</evidence>
<dbReference type="EMBL" id="AP027081">
    <property type="protein sequence ID" value="BDU78747.1"/>
    <property type="molecule type" value="Genomic_DNA"/>
</dbReference>
<dbReference type="KEGG" id="msea:METESE_37050"/>
<organism evidence="2 3">
    <name type="scientific">Mesoterricola sediminis</name>
    <dbReference type="NCBI Taxonomy" id="2927980"/>
    <lineage>
        <taxon>Bacteria</taxon>
        <taxon>Pseudomonadati</taxon>
        <taxon>Acidobacteriota</taxon>
        <taxon>Holophagae</taxon>
        <taxon>Holophagales</taxon>
        <taxon>Holophagaceae</taxon>
        <taxon>Mesoterricola</taxon>
    </lineage>
</organism>
<accession>A0AA48GW72</accession>
<proteinExistence type="predicted"/>
<protein>
    <submittedName>
        <fullName evidence="2">Uncharacterized protein</fullName>
    </submittedName>
</protein>
<sequence>MKVESAAASQAKVQKTEQTSTPQRAEAQQRAQAQQRLQTQAEARKQPANPPHLGSKVDTTA</sequence>
<dbReference type="Proteomes" id="UP001228113">
    <property type="component" value="Chromosome"/>
</dbReference>
<feature type="region of interest" description="Disordered" evidence="1">
    <location>
        <begin position="1"/>
        <end position="61"/>
    </location>
</feature>
<feature type="compositionally biased region" description="Polar residues" evidence="1">
    <location>
        <begin position="7"/>
        <end position="22"/>
    </location>
</feature>
<evidence type="ECO:0000313" key="2">
    <source>
        <dbReference type="EMBL" id="BDU78747.1"/>
    </source>
</evidence>
<feature type="compositionally biased region" description="Low complexity" evidence="1">
    <location>
        <begin position="23"/>
        <end position="41"/>
    </location>
</feature>
<gene>
    <name evidence="2" type="ORF">METESE_37050</name>
</gene>
<dbReference type="AlphaFoldDB" id="A0AA48GW72"/>